<evidence type="ECO:0000256" key="1">
    <source>
        <dbReference type="ARBA" id="ARBA00022741"/>
    </source>
</evidence>
<dbReference type="GO" id="GO:0005829">
    <property type="term" value="C:cytosol"/>
    <property type="evidence" value="ECO:0007669"/>
    <property type="project" value="TreeGrafter"/>
</dbReference>
<sequence>MSTTEDMISGLVQKVSGSTVTPYTTQTGETHQINWSKPWKRIEMLPALEEATRVKFPDSEQLHTGATRQFLVALLAKHNVTCSPPQANARMLDKPVGEFIESVCINPTFIIHHSKLMSPLAKAHTSCPGLT</sequence>
<protein>
    <submittedName>
        <fullName evidence="2">Class II aaRS and biotin synthetase</fullName>
    </submittedName>
</protein>
<dbReference type="eggNOG" id="KOG1885">
    <property type="taxonomic scope" value="Eukaryota"/>
</dbReference>
<dbReference type="GO" id="GO:0000049">
    <property type="term" value="F:tRNA binding"/>
    <property type="evidence" value="ECO:0007669"/>
    <property type="project" value="TreeGrafter"/>
</dbReference>
<proteinExistence type="predicted"/>
<reference evidence="2 3" key="1">
    <citation type="journal article" date="2013" name="BMC Genomics">
        <title>Genomics-driven discovery of the pneumocandin biosynthetic gene cluster in the fungus Glarea lozoyensis.</title>
        <authorList>
            <person name="Chen L."/>
            <person name="Yue Q."/>
            <person name="Zhang X."/>
            <person name="Xiang M."/>
            <person name="Wang C."/>
            <person name="Li S."/>
            <person name="Che Y."/>
            <person name="Ortiz-Lopez F.J."/>
            <person name="Bills G.F."/>
            <person name="Liu X."/>
            <person name="An Z."/>
        </authorList>
    </citation>
    <scope>NUCLEOTIDE SEQUENCE [LARGE SCALE GENOMIC DNA]</scope>
    <source>
        <strain evidence="3">ATCC 20868 / MF5171</strain>
    </source>
</reference>
<dbReference type="RefSeq" id="XP_008076619.1">
    <property type="nucleotide sequence ID" value="XM_008078428.1"/>
</dbReference>
<dbReference type="AlphaFoldDB" id="S3DV58"/>
<evidence type="ECO:0000313" key="3">
    <source>
        <dbReference type="Proteomes" id="UP000016922"/>
    </source>
</evidence>
<dbReference type="STRING" id="1116229.S3DV58"/>
<dbReference type="Proteomes" id="UP000016922">
    <property type="component" value="Unassembled WGS sequence"/>
</dbReference>
<keyword evidence="1" id="KW-0547">Nucleotide-binding</keyword>
<evidence type="ECO:0000313" key="2">
    <source>
        <dbReference type="EMBL" id="EPE35801.1"/>
    </source>
</evidence>
<dbReference type="SUPFAM" id="SSF55681">
    <property type="entry name" value="Class II aaRS and biotin synthetases"/>
    <property type="match status" value="1"/>
</dbReference>
<dbReference type="InterPro" id="IPR045864">
    <property type="entry name" value="aa-tRNA-synth_II/BPL/LPL"/>
</dbReference>
<dbReference type="KEGG" id="glz:GLAREA_05139"/>
<name>S3DV58_GLAL2</name>
<dbReference type="GO" id="GO:0004824">
    <property type="term" value="F:lysine-tRNA ligase activity"/>
    <property type="evidence" value="ECO:0007669"/>
    <property type="project" value="TreeGrafter"/>
</dbReference>
<keyword evidence="3" id="KW-1185">Reference proteome</keyword>
<organism evidence="2 3">
    <name type="scientific">Glarea lozoyensis (strain ATCC 20868 / MF5171)</name>
    <dbReference type="NCBI Taxonomy" id="1116229"/>
    <lineage>
        <taxon>Eukaryota</taxon>
        <taxon>Fungi</taxon>
        <taxon>Dikarya</taxon>
        <taxon>Ascomycota</taxon>
        <taxon>Pezizomycotina</taxon>
        <taxon>Leotiomycetes</taxon>
        <taxon>Helotiales</taxon>
        <taxon>Helotiaceae</taxon>
        <taxon>Glarea</taxon>
    </lineage>
</organism>
<gene>
    <name evidence="2" type="ORF">GLAREA_05139</name>
</gene>
<dbReference type="PANTHER" id="PTHR42918">
    <property type="entry name" value="LYSYL-TRNA SYNTHETASE"/>
    <property type="match status" value="1"/>
</dbReference>
<accession>S3DV58</accession>
<dbReference type="OrthoDB" id="21243at2759"/>
<dbReference type="HOGENOM" id="CLU_1927817_0_0_1"/>
<dbReference type="Gene3D" id="3.30.930.10">
    <property type="entry name" value="Bira Bifunctional Protein, Domain 2"/>
    <property type="match status" value="1"/>
</dbReference>
<dbReference type="PANTHER" id="PTHR42918:SF9">
    <property type="entry name" value="LYSINE--TRNA LIGASE"/>
    <property type="match status" value="1"/>
</dbReference>
<dbReference type="EMBL" id="KE145353">
    <property type="protein sequence ID" value="EPE35801.1"/>
    <property type="molecule type" value="Genomic_DNA"/>
</dbReference>
<dbReference type="GeneID" id="19464193"/>
<dbReference type="OMA" id="ETHQINW"/>
<dbReference type="GO" id="GO:0006430">
    <property type="term" value="P:lysyl-tRNA aminoacylation"/>
    <property type="evidence" value="ECO:0007669"/>
    <property type="project" value="TreeGrafter"/>
</dbReference>